<dbReference type="InterPro" id="IPR053876">
    <property type="entry name" value="Phage_int_M"/>
</dbReference>
<evidence type="ECO:0000256" key="3">
    <source>
        <dbReference type="ARBA" id="ARBA00023172"/>
    </source>
</evidence>
<gene>
    <name evidence="5" type="ORF">N1032_14465</name>
</gene>
<dbReference type="PANTHER" id="PTHR30349">
    <property type="entry name" value="PHAGE INTEGRASE-RELATED"/>
    <property type="match status" value="1"/>
</dbReference>
<dbReference type="PANTHER" id="PTHR30349:SF64">
    <property type="entry name" value="PROPHAGE INTEGRASE INTD-RELATED"/>
    <property type="match status" value="1"/>
</dbReference>
<dbReference type="RefSeq" id="WP_259539856.1">
    <property type="nucleotide sequence ID" value="NZ_JANLCJ010000005.1"/>
</dbReference>
<comment type="caution">
    <text evidence="5">The sequence shown here is derived from an EMBL/GenBank/DDBJ whole genome shotgun (WGS) entry which is preliminary data.</text>
</comment>
<dbReference type="InterPro" id="IPR011010">
    <property type="entry name" value="DNA_brk_join_enz"/>
</dbReference>
<dbReference type="InterPro" id="IPR002104">
    <property type="entry name" value="Integrase_catalytic"/>
</dbReference>
<dbReference type="InterPro" id="IPR010998">
    <property type="entry name" value="Integrase_recombinase_N"/>
</dbReference>
<dbReference type="Pfam" id="PF00589">
    <property type="entry name" value="Phage_integrase"/>
    <property type="match status" value="1"/>
</dbReference>
<keyword evidence="2" id="KW-0238">DNA-binding</keyword>
<dbReference type="Pfam" id="PF22022">
    <property type="entry name" value="Phage_int_M"/>
    <property type="match status" value="1"/>
</dbReference>
<dbReference type="InterPro" id="IPR050090">
    <property type="entry name" value="Tyrosine_recombinase_XerCD"/>
</dbReference>
<dbReference type="InterPro" id="IPR028259">
    <property type="entry name" value="AP2-like_int_N"/>
</dbReference>
<evidence type="ECO:0000313" key="5">
    <source>
        <dbReference type="EMBL" id="MCS5734945.1"/>
    </source>
</evidence>
<evidence type="ECO:0000313" key="6">
    <source>
        <dbReference type="Proteomes" id="UP001165586"/>
    </source>
</evidence>
<dbReference type="Gene3D" id="1.10.443.10">
    <property type="entry name" value="Intergrase catalytic core"/>
    <property type="match status" value="1"/>
</dbReference>
<dbReference type="InterPro" id="IPR013762">
    <property type="entry name" value="Integrase-like_cat_sf"/>
</dbReference>
<accession>A0ABT2H4T4</accession>
<sequence>MATITPYETNAGKRYRVRYRKPDHSQTDKRGFKTKREAELFAATVEIAKATGEYIDPALSKVAVGQLVDRWLAGKKVLKPSAYDPLPRAWRNHVAPRWASREIRSIEPSEVQEWVAEIHALRSAATTLRALGVLAGILDMAVNDGRIKRNPARNVKNRPSKPKKKAGRSYLTFQQLELLARCSSRPTLVRVLGLTGLRWGEATALRIRDVDQLRRRLHAEENAVTVNGIVHVGTLKGAEDRWVPYPAFIEPEIAQAAGARETATLLFPGPHGAHLRRVENGTGWFEGAVSRAQMIDPTFPRVTPHDLRHTAASLAVRAGANVKVLQRMLGHQSASMTLDTYADLFDDDLESVAAKLDEAARSAAADPEWERKLLEAVA</sequence>
<name>A0ABT2H4T4_9MICO</name>
<proteinExistence type="inferred from homology"/>
<dbReference type="SUPFAM" id="SSF56349">
    <property type="entry name" value="DNA breaking-rejoining enzymes"/>
    <property type="match status" value="1"/>
</dbReference>
<keyword evidence="6" id="KW-1185">Reference proteome</keyword>
<evidence type="ECO:0000256" key="1">
    <source>
        <dbReference type="ARBA" id="ARBA00008857"/>
    </source>
</evidence>
<keyword evidence="3" id="KW-0233">DNA recombination</keyword>
<reference evidence="5" key="1">
    <citation type="submission" date="2022-08" db="EMBL/GenBank/DDBJ databases">
        <authorList>
            <person name="Deng Y."/>
            <person name="Han X.-F."/>
            <person name="Zhang Y.-Q."/>
        </authorList>
    </citation>
    <scope>NUCLEOTIDE SEQUENCE</scope>
    <source>
        <strain evidence="5">CPCC 203386</strain>
    </source>
</reference>
<dbReference type="PROSITE" id="PS51898">
    <property type="entry name" value="TYR_RECOMBINASE"/>
    <property type="match status" value="1"/>
</dbReference>
<dbReference type="Pfam" id="PF14657">
    <property type="entry name" value="Arm-DNA-bind_4"/>
    <property type="match status" value="1"/>
</dbReference>
<evidence type="ECO:0000256" key="2">
    <source>
        <dbReference type="ARBA" id="ARBA00023125"/>
    </source>
</evidence>
<protein>
    <submittedName>
        <fullName evidence="5">Site-specific integrase</fullName>
    </submittedName>
</protein>
<organism evidence="5 6">
    <name type="scientific">Herbiconiux daphne</name>
    <dbReference type="NCBI Taxonomy" id="2970914"/>
    <lineage>
        <taxon>Bacteria</taxon>
        <taxon>Bacillati</taxon>
        <taxon>Actinomycetota</taxon>
        <taxon>Actinomycetes</taxon>
        <taxon>Micrococcales</taxon>
        <taxon>Microbacteriaceae</taxon>
        <taxon>Herbiconiux</taxon>
    </lineage>
</organism>
<feature type="domain" description="Tyr recombinase" evidence="4">
    <location>
        <begin position="166"/>
        <end position="354"/>
    </location>
</feature>
<dbReference type="Proteomes" id="UP001165586">
    <property type="component" value="Unassembled WGS sequence"/>
</dbReference>
<evidence type="ECO:0000259" key="4">
    <source>
        <dbReference type="PROSITE" id="PS51898"/>
    </source>
</evidence>
<comment type="similarity">
    <text evidence="1">Belongs to the 'phage' integrase family.</text>
</comment>
<dbReference type="Gene3D" id="1.10.150.130">
    <property type="match status" value="1"/>
</dbReference>
<dbReference type="EMBL" id="JANLCJ010000005">
    <property type="protein sequence ID" value="MCS5734945.1"/>
    <property type="molecule type" value="Genomic_DNA"/>
</dbReference>